<dbReference type="GeneID" id="78175386"/>
<protein>
    <recommendedName>
        <fullName evidence="3">Signal transducing protein</fullName>
    </recommendedName>
</protein>
<reference evidence="1 2" key="1">
    <citation type="submission" date="2016-11" db="EMBL/GenBank/DDBJ databases">
        <authorList>
            <person name="Jaros S."/>
            <person name="Januszkiewicz K."/>
            <person name="Wedrychowicz H."/>
        </authorList>
    </citation>
    <scope>NUCLEOTIDE SEQUENCE [LARGE SCALE GENOMIC DNA]</scope>
    <source>
        <strain evidence="1 2">DSM 14214</strain>
    </source>
</reference>
<evidence type="ECO:0008006" key="3">
    <source>
        <dbReference type="Google" id="ProtNLM"/>
    </source>
</evidence>
<evidence type="ECO:0000313" key="1">
    <source>
        <dbReference type="EMBL" id="SHJ57533.1"/>
    </source>
</evidence>
<keyword evidence="2" id="KW-1185">Reference proteome</keyword>
<evidence type="ECO:0000313" key="2">
    <source>
        <dbReference type="Proteomes" id="UP000183975"/>
    </source>
</evidence>
<accession>A0A1M6KF21</accession>
<dbReference type="OrthoDB" id="9905198at2"/>
<dbReference type="AlphaFoldDB" id="A0A1M6KF21"/>
<proteinExistence type="predicted"/>
<gene>
    <name evidence="1" type="ORF">SAMN02745138_00144</name>
</gene>
<dbReference type="Proteomes" id="UP000183975">
    <property type="component" value="Unassembled WGS sequence"/>
</dbReference>
<dbReference type="RefSeq" id="WP_072848024.1">
    <property type="nucleotide sequence ID" value="NZ_FRAH01000003.1"/>
</dbReference>
<organism evidence="1 2">
    <name type="scientific">Anaerotignum lactatifermentans DSM 14214</name>
    <dbReference type="NCBI Taxonomy" id="1121323"/>
    <lineage>
        <taxon>Bacteria</taxon>
        <taxon>Bacillati</taxon>
        <taxon>Bacillota</taxon>
        <taxon>Clostridia</taxon>
        <taxon>Lachnospirales</taxon>
        <taxon>Anaerotignaceae</taxon>
        <taxon>Anaerotignum</taxon>
    </lineage>
</organism>
<dbReference type="EMBL" id="FRAH01000003">
    <property type="protein sequence ID" value="SHJ57533.1"/>
    <property type="molecule type" value="Genomic_DNA"/>
</dbReference>
<name>A0A1M6KF21_9FIRM</name>
<sequence>MVRMTKCITVSTAAEKERILNLLVENNIPYRVKMDNVNQSMTFSGFGGVNSVKISYTFYVKKDQVDEALFLIRGGTLS</sequence>